<sequence length="617" mass="70182">MFRALTRLPTPPRRCSSLLHPLLRPLATLPSPSLPTPRALASRSNDEYFAAVHLISNIVRNDHYLERTLNRLRLPAPSPDLVYRVLRACASAPTPSLRFFSWARSRPCYSPTTLEFETLLQSLARARLWSSMWRTADQMRSLGLPFSPSLFSSIILSYAHHGLADLAVDVFNRMRHFHCPQTTAVYNALLTALCEVRNFHGAYALIRRMARKQVAPDRDTFSILVRSWCSAGKLREAQDFLEEMSQRGFNPPVRGRDLLVDGLINAGYLESAKEMVLKMTKEGFLPDVSTFNSLVEALTKSEEIDFCIDLLRDASKLGLCPDISTYKVLIPAVSKAGRIEEAFRLLYSSMEDGHKPFPSLYAPIIKALCRAGRFGDAVSFFSDMKVRGHPPNRPVYTMLVKMCVRGGRFVEAANYLVEMTEMELMPRSQSFDMVVDGLKHCGKHDLARRMEQLDVSLRGVKNRFWTDWLSTLMINYTVASTETDHQCIYFWSSYENTVLLQQVGPRKVGGRTEVGDVETNREVQELGHFAVEEFNRRSGGLHDLLFFSRVVQAQRQVVSGIKYYLLVLVLVKQQQPDAPPQENIIINVERFFQAVVVLKPWLHDSKQLISFKPSQDK</sequence>
<feature type="domain" description="Cystatin" evidence="7">
    <location>
        <begin position="506"/>
        <end position="614"/>
    </location>
</feature>
<evidence type="ECO:0000256" key="3">
    <source>
        <dbReference type="ARBA" id="ARBA00022690"/>
    </source>
</evidence>
<keyword evidence="9" id="KW-1185">Reference proteome</keyword>
<evidence type="ECO:0000256" key="5">
    <source>
        <dbReference type="ARBA" id="ARBA00022737"/>
    </source>
</evidence>
<dbReference type="Pfam" id="PF16845">
    <property type="entry name" value="SQAPI"/>
    <property type="match status" value="1"/>
</dbReference>
<gene>
    <name evidence="8" type="ORF">J5N97_020373</name>
</gene>
<organism evidence="8 9">
    <name type="scientific">Dioscorea zingiberensis</name>
    <dbReference type="NCBI Taxonomy" id="325984"/>
    <lineage>
        <taxon>Eukaryota</taxon>
        <taxon>Viridiplantae</taxon>
        <taxon>Streptophyta</taxon>
        <taxon>Embryophyta</taxon>
        <taxon>Tracheophyta</taxon>
        <taxon>Spermatophyta</taxon>
        <taxon>Magnoliopsida</taxon>
        <taxon>Liliopsida</taxon>
        <taxon>Dioscoreales</taxon>
        <taxon>Dioscoreaceae</taxon>
        <taxon>Dioscorea</taxon>
    </lineage>
</organism>
<dbReference type="Gene3D" id="1.25.40.10">
    <property type="entry name" value="Tetratricopeptide repeat domain"/>
    <property type="match status" value="3"/>
</dbReference>
<dbReference type="InterPro" id="IPR046350">
    <property type="entry name" value="Cystatin_sf"/>
</dbReference>
<dbReference type="Pfam" id="PF01535">
    <property type="entry name" value="PPR"/>
    <property type="match status" value="2"/>
</dbReference>
<comment type="similarity">
    <text evidence="2">Belongs to the PPR family. P subfamily.</text>
</comment>
<comment type="similarity">
    <text evidence="1">Belongs to the cystatin family. Phytocystatin subfamily.</text>
</comment>
<evidence type="ECO:0000256" key="1">
    <source>
        <dbReference type="ARBA" id="ARBA00007233"/>
    </source>
</evidence>
<feature type="repeat" description="PPR" evidence="6">
    <location>
        <begin position="182"/>
        <end position="216"/>
    </location>
</feature>
<evidence type="ECO:0000313" key="9">
    <source>
        <dbReference type="Proteomes" id="UP001085076"/>
    </source>
</evidence>
<dbReference type="GO" id="GO:0004869">
    <property type="term" value="F:cysteine-type endopeptidase inhibitor activity"/>
    <property type="evidence" value="ECO:0007669"/>
    <property type="project" value="UniProtKB-KW"/>
</dbReference>
<dbReference type="CDD" id="cd00042">
    <property type="entry name" value="CY"/>
    <property type="match status" value="1"/>
</dbReference>
<dbReference type="EMBL" id="JAGGNH010000005">
    <property type="protein sequence ID" value="KAJ0972414.1"/>
    <property type="molecule type" value="Genomic_DNA"/>
</dbReference>
<comment type="caution">
    <text evidence="8">The sequence shown here is derived from an EMBL/GenBank/DDBJ whole genome shotgun (WGS) entry which is preliminary data.</text>
</comment>
<dbReference type="NCBIfam" id="TIGR00756">
    <property type="entry name" value="PPR"/>
    <property type="match status" value="3"/>
</dbReference>
<reference evidence="8" key="1">
    <citation type="submission" date="2021-03" db="EMBL/GenBank/DDBJ databases">
        <authorList>
            <person name="Li Z."/>
            <person name="Yang C."/>
        </authorList>
    </citation>
    <scope>NUCLEOTIDE SEQUENCE</scope>
    <source>
        <strain evidence="8">Dzin_1.0</strain>
        <tissue evidence="8">Leaf</tissue>
    </source>
</reference>
<evidence type="ECO:0000256" key="4">
    <source>
        <dbReference type="ARBA" id="ARBA00022704"/>
    </source>
</evidence>
<protein>
    <recommendedName>
        <fullName evidence="7">Cystatin domain-containing protein</fullName>
    </recommendedName>
</protein>
<evidence type="ECO:0000256" key="6">
    <source>
        <dbReference type="PROSITE-ProRule" id="PRU00708"/>
    </source>
</evidence>
<dbReference type="AlphaFoldDB" id="A0A9D5CGA6"/>
<dbReference type="SMART" id="SM00043">
    <property type="entry name" value="CY"/>
    <property type="match status" value="1"/>
</dbReference>
<dbReference type="Gene3D" id="3.10.450.10">
    <property type="match status" value="1"/>
</dbReference>
<dbReference type="InterPro" id="IPR000010">
    <property type="entry name" value="Cystatin_dom"/>
</dbReference>
<feature type="repeat" description="PPR" evidence="6">
    <location>
        <begin position="287"/>
        <end position="321"/>
    </location>
</feature>
<dbReference type="Pfam" id="PF13041">
    <property type="entry name" value="PPR_2"/>
    <property type="match status" value="2"/>
</dbReference>
<evidence type="ECO:0000313" key="8">
    <source>
        <dbReference type="EMBL" id="KAJ0972414.1"/>
    </source>
</evidence>
<keyword evidence="3" id="KW-0646">Protease inhibitor</keyword>
<keyword evidence="5" id="KW-0677">Repeat</keyword>
<dbReference type="PANTHER" id="PTHR47447:SF28">
    <property type="entry name" value="PENTACOTRIPEPTIDE-REPEAT REGION OF PRORP DOMAIN-CONTAINING PROTEIN"/>
    <property type="match status" value="1"/>
</dbReference>
<reference evidence="8" key="2">
    <citation type="journal article" date="2022" name="Hortic Res">
        <title>The genome of Dioscorea zingiberensis sheds light on the biosynthesis, origin and evolution of the medicinally important diosgenin saponins.</title>
        <authorList>
            <person name="Li Y."/>
            <person name="Tan C."/>
            <person name="Li Z."/>
            <person name="Guo J."/>
            <person name="Li S."/>
            <person name="Chen X."/>
            <person name="Wang C."/>
            <person name="Dai X."/>
            <person name="Yang H."/>
            <person name="Song W."/>
            <person name="Hou L."/>
            <person name="Xu J."/>
            <person name="Tong Z."/>
            <person name="Xu A."/>
            <person name="Yuan X."/>
            <person name="Wang W."/>
            <person name="Yang Q."/>
            <person name="Chen L."/>
            <person name="Sun Z."/>
            <person name="Wang K."/>
            <person name="Pan B."/>
            <person name="Chen J."/>
            <person name="Bao Y."/>
            <person name="Liu F."/>
            <person name="Qi X."/>
            <person name="Gang D.R."/>
            <person name="Wen J."/>
            <person name="Li J."/>
        </authorList>
    </citation>
    <scope>NUCLEOTIDE SEQUENCE</scope>
    <source>
        <strain evidence="8">Dzin_1.0</strain>
    </source>
</reference>
<dbReference type="InterPro" id="IPR011990">
    <property type="entry name" value="TPR-like_helical_dom_sf"/>
</dbReference>
<dbReference type="PROSITE" id="PS51375">
    <property type="entry name" value="PPR"/>
    <property type="match status" value="6"/>
</dbReference>
<dbReference type="PANTHER" id="PTHR47447">
    <property type="entry name" value="OS03G0856100 PROTEIN"/>
    <property type="match status" value="1"/>
</dbReference>
<name>A0A9D5CGA6_9LILI</name>
<accession>A0A9D5CGA6</accession>
<evidence type="ECO:0000256" key="2">
    <source>
        <dbReference type="ARBA" id="ARBA00007626"/>
    </source>
</evidence>
<keyword evidence="4" id="KW-0789">Thiol protease inhibitor</keyword>
<dbReference type="OrthoDB" id="185373at2759"/>
<proteinExistence type="inferred from homology"/>
<dbReference type="Proteomes" id="UP001085076">
    <property type="component" value="Miscellaneous, Linkage group lg05"/>
</dbReference>
<evidence type="ECO:0000259" key="7">
    <source>
        <dbReference type="SMART" id="SM00043"/>
    </source>
</evidence>
<dbReference type="Pfam" id="PF13812">
    <property type="entry name" value="PPR_3"/>
    <property type="match status" value="1"/>
</dbReference>
<dbReference type="InterPro" id="IPR002885">
    <property type="entry name" value="PPR_rpt"/>
</dbReference>
<feature type="repeat" description="PPR" evidence="6">
    <location>
        <begin position="217"/>
        <end position="251"/>
    </location>
</feature>
<dbReference type="SUPFAM" id="SSF54403">
    <property type="entry name" value="Cystatin/monellin"/>
    <property type="match status" value="1"/>
</dbReference>
<feature type="repeat" description="PPR" evidence="6">
    <location>
        <begin position="357"/>
        <end position="391"/>
    </location>
</feature>
<feature type="repeat" description="PPR" evidence="6">
    <location>
        <begin position="392"/>
        <end position="426"/>
    </location>
</feature>
<feature type="repeat" description="PPR" evidence="6">
    <location>
        <begin position="322"/>
        <end position="356"/>
    </location>
</feature>